<dbReference type="SUPFAM" id="SSF55729">
    <property type="entry name" value="Acyl-CoA N-acyltransferases (Nat)"/>
    <property type="match status" value="1"/>
</dbReference>
<organism evidence="1 2">
    <name type="scientific">Caenispirillum bisanense</name>
    <dbReference type="NCBI Taxonomy" id="414052"/>
    <lineage>
        <taxon>Bacteria</taxon>
        <taxon>Pseudomonadati</taxon>
        <taxon>Pseudomonadota</taxon>
        <taxon>Alphaproteobacteria</taxon>
        <taxon>Rhodospirillales</taxon>
        <taxon>Novispirillaceae</taxon>
        <taxon>Caenispirillum</taxon>
    </lineage>
</organism>
<dbReference type="CDD" id="cd04301">
    <property type="entry name" value="NAT_SF"/>
    <property type="match status" value="1"/>
</dbReference>
<dbReference type="AlphaFoldDB" id="A0A286G5S8"/>
<accession>A0A286G5S8</accession>
<reference evidence="1 2" key="1">
    <citation type="submission" date="2017-09" db="EMBL/GenBank/DDBJ databases">
        <authorList>
            <person name="Ehlers B."/>
            <person name="Leendertz F.H."/>
        </authorList>
    </citation>
    <scope>NUCLEOTIDE SEQUENCE [LARGE SCALE GENOMIC DNA]</scope>
    <source>
        <strain evidence="1 2">USBA 140</strain>
    </source>
</reference>
<evidence type="ECO:0008006" key="3">
    <source>
        <dbReference type="Google" id="ProtNLM"/>
    </source>
</evidence>
<dbReference type="Proteomes" id="UP000219621">
    <property type="component" value="Unassembled WGS sequence"/>
</dbReference>
<gene>
    <name evidence="1" type="ORF">SAMN05421508_101704</name>
</gene>
<name>A0A286G5S8_9PROT</name>
<protein>
    <recommendedName>
        <fullName evidence="3">N-acetyltransferase domain-containing protein</fullName>
    </recommendedName>
</protein>
<dbReference type="RefSeq" id="WP_097277567.1">
    <property type="nucleotide sequence ID" value="NZ_OCNJ01000001.1"/>
</dbReference>
<dbReference type="InterPro" id="IPR016181">
    <property type="entry name" value="Acyl_CoA_acyltransferase"/>
</dbReference>
<evidence type="ECO:0000313" key="2">
    <source>
        <dbReference type="Proteomes" id="UP000219621"/>
    </source>
</evidence>
<dbReference type="EMBL" id="OCNJ01000001">
    <property type="protein sequence ID" value="SOD90891.1"/>
    <property type="molecule type" value="Genomic_DNA"/>
</dbReference>
<keyword evidence="2" id="KW-1185">Reference proteome</keyword>
<dbReference type="Gene3D" id="3.40.630.30">
    <property type="match status" value="1"/>
</dbReference>
<dbReference type="OrthoDB" id="7595783at2"/>
<proteinExistence type="predicted"/>
<evidence type="ECO:0000313" key="1">
    <source>
        <dbReference type="EMBL" id="SOD90891.1"/>
    </source>
</evidence>
<sequence length="238" mass="26116">MTTAVSPRPSLAQRLRATLDELGGGNAALYWTNTAARRLRLPVGVRRYLFVLQPVPEAPLLKPHRGRAIEVRVVEPGEPALLDLPLTQPVLDYRFGQGAVCFGAFKEGAIVGCVWLVLGPYDEDEVRCRFVRAPAALASWDFDVWVHPDHRSGFAFARLWDTANAFLRARGVRWSASRISAFNAGSLRSHGSLGARVVGSATYVSLGPLQLMTSTFRPCLSLTLRRRPDLVIPVATDA</sequence>